<dbReference type="AlphaFoldDB" id="A0A0M6ZBQ5"/>
<dbReference type="EMBL" id="CXWC01000011">
    <property type="protein sequence ID" value="CTQ74632.1"/>
    <property type="molecule type" value="Genomic_DNA"/>
</dbReference>
<gene>
    <name evidence="2" type="ORF">LA5096_04122</name>
</gene>
<evidence type="ECO:0000313" key="2">
    <source>
        <dbReference type="EMBL" id="CTQ74632.1"/>
    </source>
</evidence>
<dbReference type="PANTHER" id="PTHR45947:SF14">
    <property type="entry name" value="SLL1723 PROTEIN"/>
    <property type="match status" value="1"/>
</dbReference>
<evidence type="ECO:0000313" key="3">
    <source>
        <dbReference type="Proteomes" id="UP000049983"/>
    </source>
</evidence>
<name>A0A0M6ZBQ5_9HYPH</name>
<keyword evidence="3" id="KW-1185">Reference proteome</keyword>
<dbReference type="GeneID" id="97671432"/>
<dbReference type="SUPFAM" id="SSF53756">
    <property type="entry name" value="UDP-Glycosyltransferase/glycogen phosphorylase"/>
    <property type="match status" value="1"/>
</dbReference>
<dbReference type="GO" id="GO:0016757">
    <property type="term" value="F:glycosyltransferase activity"/>
    <property type="evidence" value="ECO:0007669"/>
    <property type="project" value="InterPro"/>
</dbReference>
<dbReference type="Gene3D" id="3.40.50.2000">
    <property type="entry name" value="Glycogen Phosphorylase B"/>
    <property type="match status" value="2"/>
</dbReference>
<dbReference type="STRING" id="311410.LA5095_00984"/>
<evidence type="ECO:0000259" key="1">
    <source>
        <dbReference type="Pfam" id="PF00534"/>
    </source>
</evidence>
<organism evidence="2 3">
    <name type="scientific">Roseibium album</name>
    <dbReference type="NCBI Taxonomy" id="311410"/>
    <lineage>
        <taxon>Bacteria</taxon>
        <taxon>Pseudomonadati</taxon>
        <taxon>Pseudomonadota</taxon>
        <taxon>Alphaproteobacteria</taxon>
        <taxon>Hyphomicrobiales</taxon>
        <taxon>Stappiaceae</taxon>
        <taxon>Roseibium</taxon>
    </lineage>
</organism>
<accession>A0A0M6ZBQ5</accession>
<dbReference type="PANTHER" id="PTHR45947">
    <property type="entry name" value="SULFOQUINOVOSYL TRANSFERASE SQD2"/>
    <property type="match status" value="1"/>
</dbReference>
<dbReference type="InterPro" id="IPR050194">
    <property type="entry name" value="Glycosyltransferase_grp1"/>
</dbReference>
<feature type="domain" description="Glycosyl transferase family 1" evidence="1">
    <location>
        <begin position="225"/>
        <end position="319"/>
    </location>
</feature>
<dbReference type="Proteomes" id="UP000049983">
    <property type="component" value="Unassembled WGS sequence"/>
</dbReference>
<dbReference type="RefSeq" id="WP_055112394.1">
    <property type="nucleotide sequence ID" value="NZ_CXWA01000005.1"/>
</dbReference>
<dbReference type="Pfam" id="PF00534">
    <property type="entry name" value="Glycos_transf_1"/>
    <property type="match status" value="1"/>
</dbReference>
<proteinExistence type="predicted"/>
<protein>
    <submittedName>
        <fullName evidence="2">Glycosyltransferase, family</fullName>
    </submittedName>
</protein>
<dbReference type="InterPro" id="IPR001296">
    <property type="entry name" value="Glyco_trans_1"/>
</dbReference>
<reference evidence="3" key="1">
    <citation type="submission" date="2015-07" db="EMBL/GenBank/DDBJ databases">
        <authorList>
            <person name="Rodrigo-Torres Lidia"/>
            <person name="Arahal R.David."/>
        </authorList>
    </citation>
    <scope>NUCLEOTIDE SEQUENCE [LARGE SCALE GENOMIC DNA]</scope>
    <source>
        <strain evidence="3">CECT 5096</strain>
    </source>
</reference>
<keyword evidence="2" id="KW-0808">Transferase</keyword>
<sequence length="398" mass="43367">MAKVIVHVSGDYPDSFLPGKTRAVSSLVEAVHKAFDQHVYSINRASPSAVSALTTLIGNPAKPAFGIGFEREKDGVTAIRYEGLPGGLYMQASLLQLADRIADDLVTKGIKPDLIHGHKLSIEGLIAEKLSEYFGCPYALSIQVNTDRKILKFRPDLLASYRRIYHGAELVFPFSVMGQRVCDNALGARTKPTILLPCTSPEDRIIAPRVVDPVLASVFHLKDYRNKNVAALIKASSEIQKRHPAYAFHLYGGGAAEQETAIDKLIADCQATSFVRKGPIPHENVQSMLNGACGFAMVSKRETFGMVFLEALLAGCPVVFPKDWAIDGFFDEALFALGVSANDGSGIEAAMERLVVEQVALKKELATWQESGKLSQFQRKNVIATYKDSVCAALDKPK</sequence>
<dbReference type="OrthoDB" id="7527790at2"/>